<dbReference type="InterPro" id="IPR011990">
    <property type="entry name" value="TPR-like_helical_dom_sf"/>
</dbReference>
<evidence type="ECO:0000313" key="2">
    <source>
        <dbReference type="EnsemblPlants" id="OMERI10G09740.1"/>
    </source>
</evidence>
<organism evidence="2">
    <name type="scientific">Oryza meridionalis</name>
    <dbReference type="NCBI Taxonomy" id="40149"/>
    <lineage>
        <taxon>Eukaryota</taxon>
        <taxon>Viridiplantae</taxon>
        <taxon>Streptophyta</taxon>
        <taxon>Embryophyta</taxon>
        <taxon>Tracheophyta</taxon>
        <taxon>Spermatophyta</taxon>
        <taxon>Magnoliopsida</taxon>
        <taxon>Liliopsida</taxon>
        <taxon>Poales</taxon>
        <taxon>Poaceae</taxon>
        <taxon>BOP clade</taxon>
        <taxon>Oryzoideae</taxon>
        <taxon>Oryzeae</taxon>
        <taxon>Oryzinae</taxon>
        <taxon>Oryza</taxon>
    </lineage>
</organism>
<dbReference type="Pfam" id="PF13176">
    <property type="entry name" value="TPR_7"/>
    <property type="match status" value="1"/>
</dbReference>
<feature type="repeat" description="TPR" evidence="1">
    <location>
        <begin position="655"/>
        <end position="688"/>
    </location>
</feature>
<accession>A0A0E0EYS8</accession>
<dbReference type="PANTHER" id="PTHR44102:SF1">
    <property type="entry name" value="OS10G0471400 PROTEIN"/>
    <property type="match status" value="1"/>
</dbReference>
<dbReference type="SUPFAM" id="SSF48452">
    <property type="entry name" value="TPR-like"/>
    <property type="match status" value="2"/>
</dbReference>
<dbReference type="Gramene" id="OMERI10G09740.1">
    <property type="protein sequence ID" value="OMERI10G09740.1"/>
    <property type="gene ID" value="OMERI10G09740"/>
</dbReference>
<name>A0A0E0EYS8_9ORYZ</name>
<dbReference type="EnsemblPlants" id="OMERI10G09740.1">
    <property type="protein sequence ID" value="OMERI10G09740.1"/>
    <property type="gene ID" value="OMERI10G09740"/>
</dbReference>
<evidence type="ECO:0000256" key="1">
    <source>
        <dbReference type="PROSITE-ProRule" id="PRU00339"/>
    </source>
</evidence>
<dbReference type="SMART" id="SM00028">
    <property type="entry name" value="TPR"/>
    <property type="match status" value="6"/>
</dbReference>
<keyword evidence="1" id="KW-0802">TPR repeat</keyword>
<dbReference type="STRING" id="40149.A0A0E0EYS8"/>
<proteinExistence type="predicted"/>
<protein>
    <submittedName>
        <fullName evidence="2">Uncharacterized protein</fullName>
    </submittedName>
</protein>
<evidence type="ECO:0000313" key="3">
    <source>
        <dbReference type="Proteomes" id="UP000008021"/>
    </source>
</evidence>
<reference evidence="2" key="1">
    <citation type="submission" date="2015-04" db="UniProtKB">
        <authorList>
            <consortium name="EnsemblPlants"/>
        </authorList>
    </citation>
    <scope>IDENTIFICATION</scope>
</reference>
<reference evidence="2" key="2">
    <citation type="submission" date="2018-05" db="EMBL/GenBank/DDBJ databases">
        <title>OmerRS3 (Oryza meridionalis Reference Sequence Version 3).</title>
        <authorList>
            <person name="Zhang J."/>
            <person name="Kudrna D."/>
            <person name="Lee S."/>
            <person name="Talag J."/>
            <person name="Welchert J."/>
            <person name="Wing R.A."/>
        </authorList>
    </citation>
    <scope>NUCLEOTIDE SEQUENCE [LARGE SCALE GENOMIC DNA]</scope>
    <source>
        <strain evidence="2">cv. OR44</strain>
    </source>
</reference>
<keyword evidence="3" id="KW-1185">Reference proteome</keyword>
<dbReference type="eggNOG" id="KOG4162">
    <property type="taxonomic scope" value="Eukaryota"/>
</dbReference>
<dbReference type="InterPro" id="IPR043376">
    <property type="entry name" value="NPG1-like"/>
</dbReference>
<dbReference type="Gene3D" id="1.25.40.10">
    <property type="entry name" value="Tetratricopeptide repeat domain"/>
    <property type="match status" value="2"/>
</dbReference>
<dbReference type="PANTHER" id="PTHR44102">
    <property type="entry name" value="PROTEIN NPG1"/>
    <property type="match status" value="1"/>
</dbReference>
<dbReference type="PROSITE" id="PS50005">
    <property type="entry name" value="TPR"/>
    <property type="match status" value="1"/>
</dbReference>
<dbReference type="HOGENOM" id="CLU_024601_0_0_1"/>
<dbReference type="AlphaFoldDB" id="A0A0E0EYS8"/>
<dbReference type="Proteomes" id="UP000008021">
    <property type="component" value="Chromosome 10"/>
</dbReference>
<sequence length="766" mass="85703">MEGRKIERGRLRGFIRRMAMECLCSGEQLRAADEIIRSPESAITKDCSASGYSSRNGEIEQYLDNGNIEEAELSLREGVCLNYEEARALLGRLEYQRGHVEAALRVFDGIDIPALVPKMKISIARKVDRRKTRSQWDSPPMPLHAVSLLMEAIYLKSRTLHDLGKFKGNPIPVTQHGRISPVDIPIILCEITARVTKIQYFEFDFAEAAQECRMILDIVEAAVPEGLPAGFGKDCKLNEIICKAVELLPELWKLGGFSLEAISSYRRSLLNNWNLDGETIARIQKEFAIFLLYSGCEARPPNLHSQLDGSFVPRNNMEEAILLLMILLRKFNLKRVERDPTIMHHLTFALSISGQLKPLAVQFEELLPGMLDKREWSYNVALCYLAEEDDSTALNLLKRILKSGDDSDNFKELLLASKACTERSAHTEGASYAQRAIANIQGGCEQMAGVADLLLGVNLSNQARCATSDTERASWQCEALEVLENAEKKMHGKDPRSMYSLSLENAEQRKLDAAAFYAKKLVKLEAGSELRSWLLLARILSAQKQFADAETIIDAALDQTGKWSQGDLLRTKARIQAAQGQLRNAVETYTKLLAAIQLRTKSLSAGIFLAKGTKDDISLEIETWYDLALLYLRMSQWRDAEVCVSKIRTISPYSALAWHVKGKLYEAKGQPKEALGSYFRALDLDRKHVPSLISTASVLREIGNRPLPSVRCFLTDALQLDRTNHAAWFNLGLLYKEEGGRSAAEAAECFQAAALLEETAPVEPFR</sequence>
<dbReference type="InterPro" id="IPR019734">
    <property type="entry name" value="TPR_rpt"/>
</dbReference>